<name>A0A1N6I2R6_9PROT</name>
<evidence type="ECO:0000313" key="2">
    <source>
        <dbReference type="Proteomes" id="UP000185062"/>
    </source>
</evidence>
<evidence type="ECO:0000313" key="1">
    <source>
        <dbReference type="EMBL" id="SIO26215.1"/>
    </source>
</evidence>
<protein>
    <submittedName>
        <fullName evidence="1">Uncharacterized protein</fullName>
    </submittedName>
</protein>
<dbReference type="AlphaFoldDB" id="A0A1N6I2R6"/>
<organism evidence="1 2">
    <name type="scientific">Nitrosomonas cryotolerans ATCC 49181</name>
    <dbReference type="NCBI Taxonomy" id="1131553"/>
    <lineage>
        <taxon>Bacteria</taxon>
        <taxon>Pseudomonadati</taxon>
        <taxon>Pseudomonadota</taxon>
        <taxon>Betaproteobacteria</taxon>
        <taxon>Nitrosomonadales</taxon>
        <taxon>Nitrosomonadaceae</taxon>
        <taxon>Nitrosomonas</taxon>
    </lineage>
</organism>
<reference evidence="1 2" key="1">
    <citation type="submission" date="2016-12" db="EMBL/GenBank/DDBJ databases">
        <authorList>
            <person name="Song W.-J."/>
            <person name="Kurnit D.M."/>
        </authorList>
    </citation>
    <scope>NUCLEOTIDE SEQUENCE [LARGE SCALE GENOMIC DNA]</scope>
    <source>
        <strain evidence="1 2">ATCC 49181</strain>
    </source>
</reference>
<keyword evidence="2" id="KW-1185">Reference proteome</keyword>
<sequence length="86" mass="10327">MLGNAVMRFLLRKQYILDFYKNPPQRFFTVDYKRLIFQLLEFRKDLTWFIQRQGMKRFFGISCGEAVPLPPSFYETSGSMEMSILQ</sequence>
<dbReference type="EMBL" id="FSRO01000001">
    <property type="protein sequence ID" value="SIO26215.1"/>
    <property type="molecule type" value="Genomic_DNA"/>
</dbReference>
<proteinExistence type="predicted"/>
<accession>A0A1N6I2R6</accession>
<dbReference type="Proteomes" id="UP000185062">
    <property type="component" value="Unassembled WGS sequence"/>
</dbReference>
<gene>
    <name evidence="1" type="ORF">SAMN02743940_1501</name>
</gene>